<evidence type="ECO:0000256" key="1">
    <source>
        <dbReference type="SAM" id="Phobius"/>
    </source>
</evidence>
<feature type="transmembrane region" description="Helical" evidence="1">
    <location>
        <begin position="97"/>
        <end position="117"/>
    </location>
</feature>
<dbReference type="EMBL" id="JANRMI010000005">
    <property type="protein sequence ID" value="MDG0818040.1"/>
    <property type="molecule type" value="Genomic_DNA"/>
</dbReference>
<evidence type="ECO:0008006" key="4">
    <source>
        <dbReference type="Google" id="ProtNLM"/>
    </source>
</evidence>
<reference evidence="2" key="1">
    <citation type="submission" date="2022-08" db="EMBL/GenBank/DDBJ databases">
        <title>Novel Bdellovibrio Species Isolated from Svalbard: Designation Bdellovibrio svalbardensis.</title>
        <authorList>
            <person name="Mitchell R.J."/>
            <person name="Choi S.Y."/>
        </authorList>
    </citation>
    <scope>NUCLEOTIDE SEQUENCE</scope>
    <source>
        <strain evidence="2">PAP01</strain>
    </source>
</reference>
<accession>A0ABT6DMD1</accession>
<evidence type="ECO:0000313" key="3">
    <source>
        <dbReference type="Proteomes" id="UP001152321"/>
    </source>
</evidence>
<keyword evidence="1" id="KW-0472">Membrane</keyword>
<evidence type="ECO:0000313" key="2">
    <source>
        <dbReference type="EMBL" id="MDG0818040.1"/>
    </source>
</evidence>
<feature type="transmembrane region" description="Helical" evidence="1">
    <location>
        <begin position="12"/>
        <end position="31"/>
    </location>
</feature>
<dbReference type="RefSeq" id="WP_277579515.1">
    <property type="nucleotide sequence ID" value="NZ_JANRMI010000005.1"/>
</dbReference>
<proteinExistence type="predicted"/>
<name>A0ABT6DMD1_9BACT</name>
<comment type="caution">
    <text evidence="2">The sequence shown here is derived from an EMBL/GenBank/DDBJ whole genome shotgun (WGS) entry which is preliminary data.</text>
</comment>
<feature type="transmembrane region" description="Helical" evidence="1">
    <location>
        <begin position="74"/>
        <end position="91"/>
    </location>
</feature>
<dbReference type="Proteomes" id="UP001152321">
    <property type="component" value="Unassembled WGS sequence"/>
</dbReference>
<sequence>MTLEFYKILHLAGLICLFFGFGGLLVASYSGVTLRPPARIMSFATHGIGLLFLLVGGFGMLAKMGIMANMPGWVVAKIIIWMLMGVGISLVKRKGHIGWPVAILLLVLGTTAAVLGINKPF</sequence>
<keyword evidence="1" id="KW-1133">Transmembrane helix</keyword>
<gene>
    <name evidence="2" type="ORF">NWE73_16775</name>
</gene>
<feature type="transmembrane region" description="Helical" evidence="1">
    <location>
        <begin position="43"/>
        <end position="62"/>
    </location>
</feature>
<protein>
    <recommendedName>
        <fullName evidence="4">Invasion protein</fullName>
    </recommendedName>
</protein>
<organism evidence="2 3">
    <name type="scientific">Bdellovibrio svalbardensis</name>
    <dbReference type="NCBI Taxonomy" id="2972972"/>
    <lineage>
        <taxon>Bacteria</taxon>
        <taxon>Pseudomonadati</taxon>
        <taxon>Bdellovibrionota</taxon>
        <taxon>Bdellovibrionia</taxon>
        <taxon>Bdellovibrionales</taxon>
        <taxon>Pseudobdellovibrionaceae</taxon>
        <taxon>Bdellovibrio</taxon>
    </lineage>
</organism>
<keyword evidence="1" id="KW-0812">Transmembrane</keyword>
<keyword evidence="3" id="KW-1185">Reference proteome</keyword>